<feature type="region of interest" description="Disordered" evidence="1">
    <location>
        <begin position="432"/>
        <end position="465"/>
    </location>
</feature>
<dbReference type="Gene3D" id="1.10.510.10">
    <property type="entry name" value="Transferase(Phosphotransferase) domain 1"/>
    <property type="match status" value="1"/>
</dbReference>
<gene>
    <name evidence="2" type="ORF">BT96DRAFT_1011919</name>
</gene>
<keyword evidence="3" id="KW-1185">Reference proteome</keyword>
<dbReference type="SUPFAM" id="SSF56112">
    <property type="entry name" value="Protein kinase-like (PK-like)"/>
    <property type="match status" value="1"/>
</dbReference>
<dbReference type="InterPro" id="IPR011009">
    <property type="entry name" value="Kinase-like_dom_sf"/>
</dbReference>
<evidence type="ECO:0000313" key="2">
    <source>
        <dbReference type="EMBL" id="KAE9410365.1"/>
    </source>
</evidence>
<organism evidence="2 3">
    <name type="scientific">Gymnopus androsaceus JB14</name>
    <dbReference type="NCBI Taxonomy" id="1447944"/>
    <lineage>
        <taxon>Eukaryota</taxon>
        <taxon>Fungi</taxon>
        <taxon>Dikarya</taxon>
        <taxon>Basidiomycota</taxon>
        <taxon>Agaricomycotina</taxon>
        <taxon>Agaricomycetes</taxon>
        <taxon>Agaricomycetidae</taxon>
        <taxon>Agaricales</taxon>
        <taxon>Marasmiineae</taxon>
        <taxon>Omphalotaceae</taxon>
        <taxon>Gymnopus</taxon>
    </lineage>
</organism>
<reference evidence="2" key="1">
    <citation type="journal article" date="2019" name="Environ. Microbiol.">
        <title>Fungal ecological strategies reflected in gene transcription - a case study of two litter decomposers.</title>
        <authorList>
            <person name="Barbi F."/>
            <person name="Kohler A."/>
            <person name="Barry K."/>
            <person name="Baskaran P."/>
            <person name="Daum C."/>
            <person name="Fauchery L."/>
            <person name="Ihrmark K."/>
            <person name="Kuo A."/>
            <person name="LaButti K."/>
            <person name="Lipzen A."/>
            <person name="Morin E."/>
            <person name="Grigoriev I.V."/>
            <person name="Henrissat B."/>
            <person name="Lindahl B."/>
            <person name="Martin F."/>
        </authorList>
    </citation>
    <scope>NUCLEOTIDE SEQUENCE</scope>
    <source>
        <strain evidence="2">JB14</strain>
    </source>
</reference>
<evidence type="ECO:0000256" key="1">
    <source>
        <dbReference type="SAM" id="MobiDB-lite"/>
    </source>
</evidence>
<protein>
    <recommendedName>
        <fullName evidence="4">Protein kinase domain-containing protein</fullName>
    </recommendedName>
</protein>
<dbReference type="AlphaFoldDB" id="A0A6A4IQ17"/>
<sequence>MFPATVGTSIGDMDVDCTKVEVFYSSIDVHRNRPAQSVFGPPTTNLGLFPLSIRTSSLFTLINQRIRDYQEPGANLQGHWYMATTKFIPRYEAPVRAPAHEFFEALFRECIIVGDFEVLSVSAQRAPGQNYLLFFRISYSESGHAGLNVPPKEICLTLGSSKTLTREDLTNNLIKKSGKGPLWVSSFISKAQQPRSIARCHFDKITQNEERPPNVSSVLQPLDDSNVSESMMREGEHYVDVLDSLTERIEGWEVFREYGAMKSFFVDVYHTLKKRPWSKSYTLQRPSQAWPFDFFVPCVVDSRSTKYSPKSDFSCWQGYQVLVLIEIFSSGGQDKYRILLEAASLVRQFNLAALKRGSDLAGKFILPVVYIDEEFVGSITCAYQDDETATKHLYTVPPIKHTINASHSEEWSEIGNDVRETLLDSNFTQTLNPARASEGKQSAGRTLQNDPPGPPGPGGGFHGGGNGGGYGGGFYGGGGDNGGYGGGFYGGGLGGTHGGGGWATGGGAVSYGPGYPGSGQNYGIFKLEGWMTPNDGLAARGYIVSSDQGLNSSENPIGGNPVFLKKIWDDSKEEHFLKMCKHQNVIDLIESFRMDGATWLVFPFHIALSVGLVHDRHTIRDHAMKITYGIAQGLSFLHSINVAHPRLSNEVQRKGLVCCDRASHSRKGRI</sequence>
<dbReference type="Proteomes" id="UP000799118">
    <property type="component" value="Unassembled WGS sequence"/>
</dbReference>
<feature type="compositionally biased region" description="Polar residues" evidence="1">
    <location>
        <begin position="439"/>
        <end position="449"/>
    </location>
</feature>
<accession>A0A6A4IQ17</accession>
<proteinExistence type="predicted"/>
<name>A0A6A4IQ17_9AGAR</name>
<evidence type="ECO:0008006" key="4">
    <source>
        <dbReference type="Google" id="ProtNLM"/>
    </source>
</evidence>
<evidence type="ECO:0000313" key="3">
    <source>
        <dbReference type="Proteomes" id="UP000799118"/>
    </source>
</evidence>
<dbReference type="EMBL" id="ML769385">
    <property type="protein sequence ID" value="KAE9410365.1"/>
    <property type="molecule type" value="Genomic_DNA"/>
</dbReference>